<reference evidence="3 4" key="1">
    <citation type="submission" date="2017-03" db="EMBL/GenBank/DDBJ databases">
        <title>Complete genome sequence of Blastomonas fulva degrading microcsystin LR.</title>
        <authorList>
            <person name="Lee H.-g."/>
            <person name="Jin L."/>
            <person name="oh H.-M."/>
        </authorList>
    </citation>
    <scope>NUCLEOTIDE SEQUENCE [LARGE SCALE GENOMIC DNA]</scope>
    <source>
        <strain evidence="3 4">T2</strain>
    </source>
</reference>
<gene>
    <name evidence="3" type="ORF">B5J99_16535</name>
</gene>
<feature type="modified residue" description="4-aspartylphosphate" evidence="1">
    <location>
        <position position="56"/>
    </location>
</feature>
<keyword evidence="4" id="KW-1185">Reference proteome</keyword>
<dbReference type="RefSeq" id="WP_069050243.1">
    <property type="nucleotide sequence ID" value="NZ_CP020083.1"/>
</dbReference>
<protein>
    <submittedName>
        <fullName evidence="3">Response regulator</fullName>
    </submittedName>
</protein>
<evidence type="ECO:0000256" key="1">
    <source>
        <dbReference type="PROSITE-ProRule" id="PRU00169"/>
    </source>
</evidence>
<dbReference type="GeneID" id="303487199"/>
<proteinExistence type="predicted"/>
<dbReference type="InterPro" id="IPR011006">
    <property type="entry name" value="CheY-like_superfamily"/>
</dbReference>
<evidence type="ECO:0000313" key="4">
    <source>
        <dbReference type="Proteomes" id="UP000258016"/>
    </source>
</evidence>
<feature type="domain" description="Response regulatory" evidence="2">
    <location>
        <begin position="6"/>
        <end position="115"/>
    </location>
</feature>
<evidence type="ECO:0000313" key="3">
    <source>
        <dbReference type="EMBL" id="ASR52871.1"/>
    </source>
</evidence>
<dbReference type="Gene3D" id="3.40.50.2300">
    <property type="match status" value="1"/>
</dbReference>
<dbReference type="SUPFAM" id="SSF52172">
    <property type="entry name" value="CheY-like"/>
    <property type="match status" value="1"/>
</dbReference>
<dbReference type="EMBL" id="CP020083">
    <property type="protein sequence ID" value="ASR52871.1"/>
    <property type="molecule type" value="Genomic_DNA"/>
</dbReference>
<dbReference type="PROSITE" id="PS50110">
    <property type="entry name" value="RESPONSE_REGULATORY"/>
    <property type="match status" value="1"/>
</dbReference>
<evidence type="ECO:0000259" key="2">
    <source>
        <dbReference type="PROSITE" id="PS50110"/>
    </source>
</evidence>
<sequence length="115" mass="11987">MPEPRTFLIAEDEAMIAMLLEDFLDLLGHKVAHIVASLSDGLDAIASGGFDAAILDVNLAQDKCWPLADALEAAGIPYIFATGGGDTIPPLHADAPTLAKPYTTASLEAALDRLG</sequence>
<organism evidence="3 4">
    <name type="scientific">Blastomonas fulva</name>
    <dbReference type="NCBI Taxonomy" id="1550728"/>
    <lineage>
        <taxon>Bacteria</taxon>
        <taxon>Pseudomonadati</taxon>
        <taxon>Pseudomonadota</taxon>
        <taxon>Alphaproteobacteria</taxon>
        <taxon>Sphingomonadales</taxon>
        <taxon>Sphingomonadaceae</taxon>
        <taxon>Blastomonas</taxon>
    </lineage>
</organism>
<dbReference type="InterPro" id="IPR001789">
    <property type="entry name" value="Sig_transdc_resp-reg_receiver"/>
</dbReference>
<name>A0ABM6MA14_9SPHN</name>
<accession>A0ABM6MA14</accession>
<keyword evidence="1" id="KW-0597">Phosphoprotein</keyword>
<dbReference type="Proteomes" id="UP000258016">
    <property type="component" value="Chromosome"/>
</dbReference>